<dbReference type="InParanoid" id="A0A0B2UJD5"/>
<accession>A0A0B2UJD5</accession>
<dbReference type="HOGENOM" id="CLU_1288889_0_0_1"/>
<dbReference type="EMBL" id="JOKQ01000008">
    <property type="protein sequence ID" value="KHN69324.1"/>
    <property type="molecule type" value="Genomic_DNA"/>
</dbReference>
<protein>
    <submittedName>
        <fullName evidence="1">Uncharacterized protein</fullName>
    </submittedName>
</protein>
<name>A0A0B2UJD5_9MICR</name>
<dbReference type="RefSeq" id="XP_014563366.1">
    <property type="nucleotide sequence ID" value="XM_014707880.1"/>
</dbReference>
<dbReference type="AlphaFoldDB" id="A0A0B2UJD5"/>
<comment type="caution">
    <text evidence="1">The sequence shown here is derived from an EMBL/GenBank/DDBJ whole genome shotgun (WGS) entry which is preliminary data.</text>
</comment>
<sequence>MEEETEFFGFVPASFISELQMEIENALNDGIAKLCEIRRGKMQRVSEVLLESFRKNYFIFSNFVLRNIVCFPDGFEMERKASEDVVVADMQQITDELMQSFLEEEMLRDEMNCLREDLEIEEYRKEMFEKILKCSEPVNDLVDNARATRDELEGIKQLQSRLRVFGAGEDDGFSRLLEYREIKSSFAKKERDDLLKIGNIDVFAMINESINKCDV</sequence>
<reference evidence="1 2" key="1">
    <citation type="journal article" date="2014" name="MBio">
        <title>The Ordospora colligata genome; evolution of extreme reduction in microsporidia and host-to-parasite horizontal gene transfer.</title>
        <authorList>
            <person name="Pombert J.-F."/>
            <person name="Haag K.L."/>
            <person name="Beidas S."/>
            <person name="Ebert D."/>
            <person name="Keeling P.J."/>
        </authorList>
    </citation>
    <scope>NUCLEOTIDE SEQUENCE [LARGE SCALE GENOMIC DNA]</scope>
    <source>
        <strain evidence="1 2">OC4</strain>
    </source>
</reference>
<evidence type="ECO:0000313" key="2">
    <source>
        <dbReference type="Proteomes" id="UP000031056"/>
    </source>
</evidence>
<evidence type="ECO:0000313" key="1">
    <source>
        <dbReference type="EMBL" id="KHN69324.1"/>
    </source>
</evidence>
<proteinExistence type="predicted"/>
<dbReference type="OrthoDB" id="2190706at2759"/>
<gene>
    <name evidence="1" type="ORF">M896_080580</name>
</gene>
<dbReference type="Proteomes" id="UP000031056">
    <property type="component" value="Unassembled WGS sequence"/>
</dbReference>
<organism evidence="1 2">
    <name type="scientific">Ordospora colligata OC4</name>
    <dbReference type="NCBI Taxonomy" id="1354746"/>
    <lineage>
        <taxon>Eukaryota</taxon>
        <taxon>Fungi</taxon>
        <taxon>Fungi incertae sedis</taxon>
        <taxon>Microsporidia</taxon>
        <taxon>Ordosporidae</taxon>
        <taxon>Ordospora</taxon>
    </lineage>
</organism>
<keyword evidence="2" id="KW-1185">Reference proteome</keyword>
<dbReference type="VEuPathDB" id="MicrosporidiaDB:M896_080580"/>
<dbReference type="GeneID" id="26262098"/>